<evidence type="ECO:0000313" key="4">
    <source>
        <dbReference type="Proteomes" id="UP001589710"/>
    </source>
</evidence>
<dbReference type="Pfam" id="PF04264">
    <property type="entry name" value="YceI"/>
    <property type="match status" value="1"/>
</dbReference>
<sequence length="302" mass="32651">MFSLLRRRTQTSEGGLALERGALGLPQGGGRLECQVVDPVRVPLQASVTVLDQEGRPTAEGSTDPYGLFSAAVPPGDYAMSVVCDGFQPRQVPVQVLAGARASTGVIELAVAPLPPTPGPGLWDIDPDHTAIRFVARHLGLAEIHGRFNRFSGHLWIADRMREAQIEVYIEAESIDTGVPSRDGHLRSPDFLDVAAYPDLIFTGSDFVHRGGSHWTVTGALELRGVCRTVRLDTTYLGLRTGMEGETRAACKAVTELHREDFTLTWQKMLTCGIAAIGSTIQIELDIQVVQMSQPTGRLTGV</sequence>
<dbReference type="SUPFAM" id="SSF101874">
    <property type="entry name" value="YceI-like"/>
    <property type="match status" value="1"/>
</dbReference>
<feature type="domain" description="Lipid/polyisoprenoid-binding YceI-like" evidence="2">
    <location>
        <begin position="122"/>
        <end position="290"/>
    </location>
</feature>
<reference evidence="3 4" key="1">
    <citation type="submission" date="2024-09" db="EMBL/GenBank/DDBJ databases">
        <authorList>
            <person name="Sun Q."/>
            <person name="Mori K."/>
        </authorList>
    </citation>
    <scope>NUCLEOTIDE SEQUENCE [LARGE SCALE GENOMIC DNA]</scope>
    <source>
        <strain evidence="3 4">JCM 3331</strain>
    </source>
</reference>
<dbReference type="InterPro" id="IPR007372">
    <property type="entry name" value="Lipid/polyisoprenoid-bd_YceI"/>
</dbReference>
<protein>
    <submittedName>
        <fullName evidence="3">YceI family protein</fullName>
    </submittedName>
</protein>
<evidence type="ECO:0000313" key="3">
    <source>
        <dbReference type="EMBL" id="MFB9579799.1"/>
    </source>
</evidence>
<gene>
    <name evidence="3" type="ORF">ACFFTL_48060</name>
</gene>
<evidence type="ECO:0000259" key="2">
    <source>
        <dbReference type="SMART" id="SM00867"/>
    </source>
</evidence>
<accession>A0ABV5RPH7</accession>
<dbReference type="PANTHER" id="PTHR34406:SF1">
    <property type="entry name" value="PROTEIN YCEI"/>
    <property type="match status" value="1"/>
</dbReference>
<comment type="caution">
    <text evidence="3">The sequence shown here is derived from an EMBL/GenBank/DDBJ whole genome shotgun (WGS) entry which is preliminary data.</text>
</comment>
<proteinExistence type="inferred from homology"/>
<dbReference type="Gene3D" id="2.40.128.110">
    <property type="entry name" value="Lipid/polyisoprenoid-binding, YceI-like"/>
    <property type="match status" value="1"/>
</dbReference>
<comment type="similarity">
    <text evidence="1">Belongs to the UPF0312 family.</text>
</comment>
<dbReference type="Gene3D" id="2.60.40.1120">
    <property type="entry name" value="Carboxypeptidase-like, regulatory domain"/>
    <property type="match status" value="1"/>
</dbReference>
<organism evidence="3 4">
    <name type="scientific">Streptomyces yanii</name>
    <dbReference type="NCBI Taxonomy" id="78510"/>
    <lineage>
        <taxon>Bacteria</taxon>
        <taxon>Bacillati</taxon>
        <taxon>Actinomycetota</taxon>
        <taxon>Actinomycetes</taxon>
        <taxon>Kitasatosporales</taxon>
        <taxon>Streptomycetaceae</taxon>
        <taxon>Streptomyces</taxon>
    </lineage>
</organism>
<evidence type="ECO:0000256" key="1">
    <source>
        <dbReference type="ARBA" id="ARBA00008812"/>
    </source>
</evidence>
<dbReference type="SUPFAM" id="SSF49464">
    <property type="entry name" value="Carboxypeptidase regulatory domain-like"/>
    <property type="match status" value="1"/>
</dbReference>
<dbReference type="InterPro" id="IPR036761">
    <property type="entry name" value="TTHA0802/YceI-like_sf"/>
</dbReference>
<dbReference type="EMBL" id="JBHMCG010000238">
    <property type="protein sequence ID" value="MFB9579799.1"/>
    <property type="molecule type" value="Genomic_DNA"/>
</dbReference>
<dbReference type="SMART" id="SM00867">
    <property type="entry name" value="YceI"/>
    <property type="match status" value="1"/>
</dbReference>
<dbReference type="Proteomes" id="UP001589710">
    <property type="component" value="Unassembled WGS sequence"/>
</dbReference>
<dbReference type="PANTHER" id="PTHR34406">
    <property type="entry name" value="PROTEIN YCEI"/>
    <property type="match status" value="1"/>
</dbReference>
<dbReference type="RefSeq" id="WP_386145495.1">
    <property type="nucleotide sequence ID" value="NZ_BAAAXD010000047.1"/>
</dbReference>
<keyword evidence="4" id="KW-1185">Reference proteome</keyword>
<dbReference type="InterPro" id="IPR008969">
    <property type="entry name" value="CarboxyPept-like_regulatory"/>
</dbReference>
<name>A0ABV5RPH7_9ACTN</name>